<keyword evidence="1" id="KW-0812">Transmembrane</keyword>
<dbReference type="Proteomes" id="UP000440694">
    <property type="component" value="Unassembled WGS sequence"/>
</dbReference>
<dbReference type="EMBL" id="WMBQ01000002">
    <property type="protein sequence ID" value="MTD95150.1"/>
    <property type="molecule type" value="Genomic_DNA"/>
</dbReference>
<organism evidence="2 3">
    <name type="scientific">Hyphomicrobium album</name>
    <dbReference type="NCBI Taxonomy" id="2665159"/>
    <lineage>
        <taxon>Bacteria</taxon>
        <taxon>Pseudomonadati</taxon>
        <taxon>Pseudomonadota</taxon>
        <taxon>Alphaproteobacteria</taxon>
        <taxon>Hyphomicrobiales</taxon>
        <taxon>Hyphomicrobiaceae</taxon>
        <taxon>Hyphomicrobium</taxon>
    </lineage>
</organism>
<sequence>MLRILLSVGNIVFSLILGALLMAFVAIYSPETLSTMLDWARSFKAVITGTGLDAKYNIWLQLLLEERQLLLMFFTIIARIILAVLAYPIVLLREKT</sequence>
<keyword evidence="3" id="KW-1185">Reference proteome</keyword>
<feature type="transmembrane region" description="Helical" evidence="1">
    <location>
        <begin position="7"/>
        <end position="28"/>
    </location>
</feature>
<feature type="transmembrane region" description="Helical" evidence="1">
    <location>
        <begin position="69"/>
        <end position="92"/>
    </location>
</feature>
<dbReference type="RefSeq" id="WP_154739721.1">
    <property type="nucleotide sequence ID" value="NZ_WMBQ01000002.1"/>
</dbReference>
<comment type="caution">
    <text evidence="2">The sequence shown here is derived from an EMBL/GenBank/DDBJ whole genome shotgun (WGS) entry which is preliminary data.</text>
</comment>
<keyword evidence="1" id="KW-0472">Membrane</keyword>
<accession>A0A6I3KML1</accession>
<name>A0A6I3KML1_9HYPH</name>
<evidence type="ECO:0000256" key="1">
    <source>
        <dbReference type="SAM" id="Phobius"/>
    </source>
</evidence>
<dbReference type="AlphaFoldDB" id="A0A6I3KML1"/>
<evidence type="ECO:0000313" key="2">
    <source>
        <dbReference type="EMBL" id="MTD95150.1"/>
    </source>
</evidence>
<proteinExistence type="predicted"/>
<gene>
    <name evidence="2" type="ORF">GIW81_12490</name>
</gene>
<evidence type="ECO:0000313" key="3">
    <source>
        <dbReference type="Proteomes" id="UP000440694"/>
    </source>
</evidence>
<keyword evidence="1" id="KW-1133">Transmembrane helix</keyword>
<reference evidence="2 3" key="1">
    <citation type="submission" date="2019-11" db="EMBL/GenBank/DDBJ databases">
        <title>Identification of a novel strain.</title>
        <authorList>
            <person name="Xu Q."/>
            <person name="Wang G."/>
        </authorList>
    </citation>
    <scope>NUCLEOTIDE SEQUENCE [LARGE SCALE GENOMIC DNA]</scope>
    <source>
        <strain evidence="3">xq</strain>
    </source>
</reference>
<protein>
    <submittedName>
        <fullName evidence="2">Uncharacterized protein</fullName>
    </submittedName>
</protein>